<name>A0A0D2XS81_FUSOF</name>
<dbReference type="GO" id="GO:0043386">
    <property type="term" value="P:mycotoxin biosynthetic process"/>
    <property type="evidence" value="ECO:0007669"/>
    <property type="project" value="InterPro"/>
</dbReference>
<dbReference type="STRING" id="426428.A0A0D2XS81"/>
<evidence type="ECO:0000256" key="2">
    <source>
        <dbReference type="SAM" id="MobiDB-lite"/>
    </source>
</evidence>
<keyword evidence="3" id="KW-0812">Transmembrane</keyword>
<dbReference type="PANTHER" id="PTHR33365">
    <property type="entry name" value="YALI0B05434P"/>
    <property type="match status" value="1"/>
</dbReference>
<organism evidence="4 5">
    <name type="scientific">Fusarium oxysporum (strain Fo5176)</name>
    <name type="common">Fusarium vascular wilt</name>
    <dbReference type="NCBI Taxonomy" id="660025"/>
    <lineage>
        <taxon>Eukaryota</taxon>
        <taxon>Fungi</taxon>
        <taxon>Dikarya</taxon>
        <taxon>Ascomycota</taxon>
        <taxon>Pezizomycotina</taxon>
        <taxon>Sordariomycetes</taxon>
        <taxon>Hypocreomycetidae</taxon>
        <taxon>Hypocreales</taxon>
        <taxon>Nectriaceae</taxon>
        <taxon>Fusarium</taxon>
        <taxon>Fusarium oxysporum species complex</taxon>
    </lineage>
</organism>
<dbReference type="Pfam" id="PF11807">
    <property type="entry name" value="UstYa"/>
    <property type="match status" value="1"/>
</dbReference>
<reference evidence="4" key="2">
    <citation type="submission" date="2025-08" db="UniProtKB">
        <authorList>
            <consortium name="EnsemblFungi"/>
        </authorList>
    </citation>
    <scope>IDENTIFICATION</scope>
    <source>
        <strain evidence="4">4287 / CBS 123668 / FGSC 9935 / NRRL 34936</strain>
    </source>
</reference>
<feature type="transmembrane region" description="Helical" evidence="3">
    <location>
        <begin position="43"/>
        <end position="68"/>
    </location>
</feature>
<dbReference type="AlphaFoldDB" id="A0A0D2XS81"/>
<protein>
    <submittedName>
        <fullName evidence="4">Uncharacterized protein</fullName>
    </submittedName>
</protein>
<comment type="similarity">
    <text evidence="1">Belongs to the ustYa family.</text>
</comment>
<accession>A0A0D2XS81</accession>
<dbReference type="EnsemblFungi" id="FOXG_06833T0">
    <property type="protein sequence ID" value="FOXG_06833P0"/>
    <property type="gene ID" value="FOXG_06833"/>
</dbReference>
<dbReference type="PANTHER" id="PTHR33365:SF13">
    <property type="entry name" value="TAT PATHWAY SIGNAL SEQUENCE"/>
    <property type="match status" value="1"/>
</dbReference>
<evidence type="ECO:0000256" key="1">
    <source>
        <dbReference type="ARBA" id="ARBA00035112"/>
    </source>
</evidence>
<reference evidence="5" key="1">
    <citation type="journal article" date="2012" name="Mol. Plant Microbe Interact.">
        <title>A highly conserved effector in Fusarium oxysporum is required for full virulence on Arabidopsis.</title>
        <authorList>
            <person name="Thatcher L.F."/>
            <person name="Gardiner D.M."/>
            <person name="Kazan K."/>
            <person name="Manners J."/>
        </authorList>
    </citation>
    <scope>NUCLEOTIDE SEQUENCE [LARGE SCALE GENOMIC DNA]</scope>
    <source>
        <strain evidence="5">Fo5176</strain>
    </source>
</reference>
<keyword evidence="3" id="KW-0472">Membrane</keyword>
<feature type="region of interest" description="Disordered" evidence="2">
    <location>
        <begin position="1"/>
        <end position="27"/>
    </location>
</feature>
<proteinExistence type="inferred from homology"/>
<evidence type="ECO:0000256" key="3">
    <source>
        <dbReference type="SAM" id="Phobius"/>
    </source>
</evidence>
<keyword evidence="3" id="KW-1133">Transmembrane helix</keyword>
<dbReference type="Proteomes" id="UP000002489">
    <property type="component" value="Unassembled WGS sequence"/>
</dbReference>
<dbReference type="InterPro" id="IPR021765">
    <property type="entry name" value="UstYa-like"/>
</dbReference>
<evidence type="ECO:0000313" key="5">
    <source>
        <dbReference type="Proteomes" id="UP000002489"/>
    </source>
</evidence>
<evidence type="ECO:0000313" key="4">
    <source>
        <dbReference type="EnsemblFungi" id="FOXG_06833P0"/>
    </source>
</evidence>
<sequence>MAHKEAISPFNPHVDGNSSDEESDSFHYVPPTRRRRLSLCRCFGWAITLLSIILISAFAGAWISMVYVNIDQICTAHTSQWSPLLDNIAIKYKMQPFDGNFMRENIFRGNASPEVDAAWEALGVDYVSLQWFRICSANPSGTITNTTRTSAARLLRTMVRSSACTSFSCATSIPACWAKSGSILKNPNAFPDFNTRHVCKNYNDVREWAEKLQAPPTSEIPDDYLLLPKNKDILESTP</sequence>